<comment type="similarity">
    <text evidence="1">Belongs to the KRI1 family.</text>
</comment>
<dbReference type="GO" id="GO:0005730">
    <property type="term" value="C:nucleolus"/>
    <property type="evidence" value="ECO:0007669"/>
    <property type="project" value="TreeGrafter"/>
</dbReference>
<dbReference type="EMBL" id="KZ301986">
    <property type="protein sequence ID" value="PFH51649.1"/>
    <property type="molecule type" value="Genomic_DNA"/>
</dbReference>
<feature type="region of interest" description="Disordered" evidence="2">
    <location>
        <begin position="221"/>
        <end position="270"/>
    </location>
</feature>
<feature type="domain" description="Kri1-like C-terminal" evidence="3">
    <location>
        <begin position="538"/>
        <end position="617"/>
    </location>
</feature>
<name>A0A2A9NM76_9AGAR</name>
<dbReference type="STRING" id="703135.A0A2A9NM76"/>
<evidence type="ECO:0000313" key="5">
    <source>
        <dbReference type="Proteomes" id="UP000242287"/>
    </source>
</evidence>
<proteinExistence type="inferred from homology"/>
<dbReference type="OrthoDB" id="10252032at2759"/>
<protein>
    <recommendedName>
        <fullName evidence="3">Kri1-like C-terminal domain-containing protein</fullName>
    </recommendedName>
</protein>
<feature type="region of interest" description="Disordered" evidence="2">
    <location>
        <begin position="627"/>
        <end position="731"/>
    </location>
</feature>
<feature type="compositionally biased region" description="Acidic residues" evidence="2">
    <location>
        <begin position="506"/>
        <end position="532"/>
    </location>
</feature>
<feature type="compositionally biased region" description="Acidic residues" evidence="2">
    <location>
        <begin position="47"/>
        <end position="72"/>
    </location>
</feature>
<feature type="compositionally biased region" description="Basic residues" evidence="2">
    <location>
        <begin position="251"/>
        <end position="261"/>
    </location>
</feature>
<feature type="compositionally biased region" description="Basic residues" evidence="2">
    <location>
        <begin position="695"/>
        <end position="705"/>
    </location>
</feature>
<feature type="compositionally biased region" description="Acidic residues" evidence="2">
    <location>
        <begin position="675"/>
        <end position="685"/>
    </location>
</feature>
<feature type="compositionally biased region" description="Basic and acidic residues" evidence="2">
    <location>
        <begin position="367"/>
        <end position="392"/>
    </location>
</feature>
<dbReference type="PANTHER" id="PTHR14490:SF5">
    <property type="entry name" value="PROTEIN KRI1 HOMOLOG"/>
    <property type="match status" value="1"/>
</dbReference>
<dbReference type="InterPro" id="IPR018034">
    <property type="entry name" value="Kri1"/>
</dbReference>
<feature type="compositionally biased region" description="Basic and acidic residues" evidence="2">
    <location>
        <begin position="190"/>
        <end position="205"/>
    </location>
</feature>
<feature type="region of interest" description="Disordered" evidence="2">
    <location>
        <begin position="435"/>
        <end position="471"/>
    </location>
</feature>
<feature type="region of interest" description="Disordered" evidence="2">
    <location>
        <begin position="173"/>
        <end position="205"/>
    </location>
</feature>
<feature type="region of interest" description="Disordered" evidence="2">
    <location>
        <begin position="489"/>
        <end position="534"/>
    </location>
</feature>
<accession>A0A2A9NM76</accession>
<dbReference type="GO" id="GO:0030686">
    <property type="term" value="C:90S preribosome"/>
    <property type="evidence" value="ECO:0007669"/>
    <property type="project" value="TreeGrafter"/>
</dbReference>
<feature type="compositionally biased region" description="Basic residues" evidence="2">
    <location>
        <begin position="721"/>
        <end position="731"/>
    </location>
</feature>
<sequence>MLSDSEPESTDSDDLHQFTINDHYAKAYQHRKEREELQKLKDKYGSDFEEEGPTDESTDSESAESEDEDGEELTPAVDAAILRTLARIKNKDPTIYNSEKQIFGEEQSKITSIVQNNKTRNKQSKPITFRQVVLDAALHTGSRSPSPELRKPTHVEQQKALRDETIAAFHHALTDASEDSDDSGGGVLIPREKTKDELEKEEEDYRAFLENELGSDLEDLITVETFEPDAAELQTRNSRNPEADGSTRGKSQQHKSRGPKKSTKEQEDQEFLMNYILNRGWVDKSSKRVPTYKEITSSKKSKAESATMSASEALDASQLDDGAGETGFDSDTSFESLNDAFESSYNFRFEEPGGSTIQTFPRNLPDTVRREPSTRKDARARRQERKRAELEQKREEIRRLKGLKMKEVRKKLERIEREAGRGKKIDEDEALQQLDLEGDWDPETHDRQMARLYDDDNGTLPDGEKPTWDEDIDIDDIYVSGDKISIPTVNKKEVGKKKKKKKNEKEEDQVDGVDIDEMDADVVRDDEEWDGTEEMRKRKMKEYMDEIYALDFNDIVGGLPTRFKYIPVKPESFALSPVEILMATDEELNQYMGIKKYAPYRQGGTWDKHRNDKLRELKQILAARSGNPDLAGAWSNTSGDRAGARDDTTKPVKRRKGKKERMRAKAAGGGGGVDVENDGLNDDEFYVQGKESSHSKRSQKRKREKAKNEDGDGDNLDSSSRKRRHKHKSKA</sequence>
<gene>
    <name evidence="4" type="ORF">AMATHDRAFT_74825</name>
</gene>
<dbReference type="AlphaFoldDB" id="A0A2A9NM76"/>
<feature type="compositionally biased region" description="Basic residues" evidence="2">
    <location>
        <begin position="651"/>
        <end position="664"/>
    </location>
</feature>
<feature type="compositionally biased region" description="Acidic residues" evidence="2">
    <location>
        <begin position="221"/>
        <end position="230"/>
    </location>
</feature>
<evidence type="ECO:0000256" key="2">
    <source>
        <dbReference type="SAM" id="MobiDB-lite"/>
    </source>
</evidence>
<evidence type="ECO:0000313" key="4">
    <source>
        <dbReference type="EMBL" id="PFH51649.1"/>
    </source>
</evidence>
<feature type="compositionally biased region" description="Basic and acidic residues" evidence="2">
    <location>
        <begin position="442"/>
        <end position="454"/>
    </location>
</feature>
<dbReference type="GO" id="GO:0000447">
    <property type="term" value="P:endonucleolytic cleavage in ITS1 to separate SSU-rRNA from 5.8S rRNA and LSU-rRNA from tricistronic rRNA transcript (SSU-rRNA, 5.8S rRNA, LSU-rRNA)"/>
    <property type="evidence" value="ECO:0007669"/>
    <property type="project" value="TreeGrafter"/>
</dbReference>
<reference evidence="4 5" key="1">
    <citation type="submission" date="2014-02" db="EMBL/GenBank/DDBJ databases">
        <title>Transposable element dynamics among asymbiotic and ectomycorrhizal Amanita fungi.</title>
        <authorList>
            <consortium name="DOE Joint Genome Institute"/>
            <person name="Hess J."/>
            <person name="Skrede I."/>
            <person name="Wolfe B."/>
            <person name="LaButti K."/>
            <person name="Ohm R.A."/>
            <person name="Grigoriev I.V."/>
            <person name="Pringle A."/>
        </authorList>
    </citation>
    <scope>NUCLEOTIDE SEQUENCE [LARGE SCALE GENOMIC DNA]</scope>
    <source>
        <strain evidence="4 5">SKay4041</strain>
    </source>
</reference>
<dbReference type="Proteomes" id="UP000242287">
    <property type="component" value="Unassembled WGS sequence"/>
</dbReference>
<dbReference type="PANTHER" id="PTHR14490">
    <property type="entry name" value="ZINC FINGER, ZZ TYPE"/>
    <property type="match status" value="1"/>
</dbReference>
<dbReference type="Pfam" id="PF05178">
    <property type="entry name" value="Kri1"/>
    <property type="match status" value="1"/>
</dbReference>
<dbReference type="InterPro" id="IPR024626">
    <property type="entry name" value="Kri1-like_C"/>
</dbReference>
<feature type="compositionally biased region" description="Basic and acidic residues" evidence="2">
    <location>
        <begin position="30"/>
        <end position="46"/>
    </location>
</feature>
<feature type="region of interest" description="Disordered" evidence="2">
    <location>
        <begin position="287"/>
        <end position="330"/>
    </location>
</feature>
<feature type="region of interest" description="Disordered" evidence="2">
    <location>
        <begin position="29"/>
        <end position="76"/>
    </location>
</feature>
<dbReference type="Pfam" id="PF12936">
    <property type="entry name" value="Kri1_C"/>
    <property type="match status" value="1"/>
</dbReference>
<evidence type="ECO:0000256" key="1">
    <source>
        <dbReference type="ARBA" id="ARBA00007473"/>
    </source>
</evidence>
<keyword evidence="5" id="KW-1185">Reference proteome</keyword>
<feature type="compositionally biased region" description="Low complexity" evidence="2">
    <location>
        <begin position="304"/>
        <end position="313"/>
    </location>
</feature>
<evidence type="ECO:0000259" key="3">
    <source>
        <dbReference type="Pfam" id="PF12936"/>
    </source>
</evidence>
<feature type="region of interest" description="Disordered" evidence="2">
    <location>
        <begin position="348"/>
        <end position="392"/>
    </location>
</feature>
<organism evidence="4 5">
    <name type="scientific">Amanita thiersii Skay4041</name>
    <dbReference type="NCBI Taxonomy" id="703135"/>
    <lineage>
        <taxon>Eukaryota</taxon>
        <taxon>Fungi</taxon>
        <taxon>Dikarya</taxon>
        <taxon>Basidiomycota</taxon>
        <taxon>Agaricomycotina</taxon>
        <taxon>Agaricomycetes</taxon>
        <taxon>Agaricomycetidae</taxon>
        <taxon>Agaricales</taxon>
        <taxon>Pluteineae</taxon>
        <taxon>Amanitaceae</taxon>
        <taxon>Amanita</taxon>
    </lineage>
</organism>